<dbReference type="AlphaFoldDB" id="A0AA38IWX2"/>
<accession>A0AA38IWX2</accession>
<dbReference type="Proteomes" id="UP001168821">
    <property type="component" value="Unassembled WGS sequence"/>
</dbReference>
<name>A0AA38IWX2_9CUCU</name>
<reference evidence="2" key="1">
    <citation type="journal article" date="2023" name="G3 (Bethesda)">
        <title>Whole genome assemblies of Zophobas morio and Tenebrio molitor.</title>
        <authorList>
            <person name="Kaur S."/>
            <person name="Stinson S.A."/>
            <person name="diCenzo G.C."/>
        </authorList>
    </citation>
    <scope>NUCLEOTIDE SEQUENCE</scope>
    <source>
        <strain evidence="2">QUZm001</strain>
    </source>
</reference>
<keyword evidence="3" id="KW-1185">Reference proteome</keyword>
<gene>
    <name evidence="2" type="ORF">Zmor_000699</name>
</gene>
<comment type="caution">
    <text evidence="2">The sequence shown here is derived from an EMBL/GenBank/DDBJ whole genome shotgun (WGS) entry which is preliminary data.</text>
</comment>
<feature type="region of interest" description="Disordered" evidence="1">
    <location>
        <begin position="88"/>
        <end position="107"/>
    </location>
</feature>
<evidence type="ECO:0000313" key="3">
    <source>
        <dbReference type="Proteomes" id="UP001168821"/>
    </source>
</evidence>
<dbReference type="EMBL" id="JALNTZ010000001">
    <property type="protein sequence ID" value="KAJ3665192.1"/>
    <property type="molecule type" value="Genomic_DNA"/>
</dbReference>
<protein>
    <submittedName>
        <fullName evidence="2">Uncharacterized protein</fullName>
    </submittedName>
</protein>
<organism evidence="2 3">
    <name type="scientific">Zophobas morio</name>
    <dbReference type="NCBI Taxonomy" id="2755281"/>
    <lineage>
        <taxon>Eukaryota</taxon>
        <taxon>Metazoa</taxon>
        <taxon>Ecdysozoa</taxon>
        <taxon>Arthropoda</taxon>
        <taxon>Hexapoda</taxon>
        <taxon>Insecta</taxon>
        <taxon>Pterygota</taxon>
        <taxon>Neoptera</taxon>
        <taxon>Endopterygota</taxon>
        <taxon>Coleoptera</taxon>
        <taxon>Polyphaga</taxon>
        <taxon>Cucujiformia</taxon>
        <taxon>Tenebrionidae</taxon>
        <taxon>Zophobas</taxon>
    </lineage>
</organism>
<sequence length="287" mass="31490">MAEYRATAPELPPCPADCTPPQTLSGAQRTRCSLFRVPFSRSVPPLPVLVLCDPGGQCCDVQCNRPEEATVAAWSEDYQCPPVQRQVSTAGSSDLEGPLWKSPPTEEHRRNRSIKLLSGEFLLTLSLGSGEMLTQSLRSQLKTKWPPPIVFSEACAVVPTTLPIHAFNGRLRVFLLIPFRKIKNRGGGSRARCSRSGRVSCSNIVRKFACFCAVMLATPCPPRGRFLARRSEQGGVRDAHLSADRRLFGFRPSRRDAQTSNCTIYALTTGISFDSTRGGGCQLCVYL</sequence>
<evidence type="ECO:0000256" key="1">
    <source>
        <dbReference type="SAM" id="MobiDB-lite"/>
    </source>
</evidence>
<evidence type="ECO:0000313" key="2">
    <source>
        <dbReference type="EMBL" id="KAJ3665192.1"/>
    </source>
</evidence>
<proteinExistence type="predicted"/>